<proteinExistence type="predicted"/>
<dbReference type="GeneID" id="87616634"/>
<evidence type="ECO:0000313" key="2">
    <source>
        <dbReference type="Proteomes" id="UP000288024"/>
    </source>
</evidence>
<gene>
    <name evidence="1" type="ORF">EM808_14725</name>
</gene>
<name>A0A437K9U4_9BACI</name>
<organism evidence="1 2">
    <name type="scientific">Niallia taxi</name>
    <dbReference type="NCBI Taxonomy" id="2499688"/>
    <lineage>
        <taxon>Bacteria</taxon>
        <taxon>Bacillati</taxon>
        <taxon>Bacillota</taxon>
        <taxon>Bacilli</taxon>
        <taxon>Bacillales</taxon>
        <taxon>Bacillaceae</taxon>
        <taxon>Niallia</taxon>
    </lineage>
</organism>
<accession>A0A437K9U4</accession>
<reference evidence="1 2" key="1">
    <citation type="submission" date="2019-01" db="EMBL/GenBank/DDBJ databases">
        <title>Bacillus sp. M5HDSG1-1, whole genome shotgun sequence.</title>
        <authorList>
            <person name="Tuo L."/>
        </authorList>
    </citation>
    <scope>NUCLEOTIDE SEQUENCE [LARGE SCALE GENOMIC DNA]</scope>
    <source>
        <strain evidence="1 2">M5HDSG1-1</strain>
    </source>
</reference>
<dbReference type="RefSeq" id="WP_127738959.1">
    <property type="nucleotide sequence ID" value="NZ_CAJCKN010000095.1"/>
</dbReference>
<dbReference type="Proteomes" id="UP000288024">
    <property type="component" value="Unassembled WGS sequence"/>
</dbReference>
<sequence>MTEQKRIDCFKCKHFYVTWDSRFPKGCKAFEFKGRALPSVEVKRASGQDCLRFTNK</sequence>
<protein>
    <submittedName>
        <fullName evidence="1">Uracil-DNA glycosylase</fullName>
    </submittedName>
</protein>
<evidence type="ECO:0000313" key="1">
    <source>
        <dbReference type="EMBL" id="RVT61502.1"/>
    </source>
</evidence>
<comment type="caution">
    <text evidence="1">The sequence shown here is derived from an EMBL/GenBank/DDBJ whole genome shotgun (WGS) entry which is preliminary data.</text>
</comment>
<dbReference type="EMBL" id="RZTZ01000005">
    <property type="protein sequence ID" value="RVT61502.1"/>
    <property type="molecule type" value="Genomic_DNA"/>
</dbReference>
<keyword evidence="2" id="KW-1185">Reference proteome</keyword>
<dbReference type="AlphaFoldDB" id="A0A437K9U4"/>